<protein>
    <recommendedName>
        <fullName evidence="4 17">NADH-ubiquinone oxidoreductase chain 2</fullName>
        <ecNumber evidence="3 17">7.1.1.2</ecNumber>
    </recommendedName>
</protein>
<evidence type="ECO:0000256" key="1">
    <source>
        <dbReference type="ARBA" id="ARBA00004448"/>
    </source>
</evidence>
<evidence type="ECO:0000256" key="5">
    <source>
        <dbReference type="ARBA" id="ARBA00022448"/>
    </source>
</evidence>
<evidence type="ECO:0000256" key="6">
    <source>
        <dbReference type="ARBA" id="ARBA00022660"/>
    </source>
</evidence>
<keyword evidence="11 17" id="KW-1133">Transmembrane helix</keyword>
<dbReference type="PRINTS" id="PR01436">
    <property type="entry name" value="NADHDHGNASE2"/>
</dbReference>
<evidence type="ECO:0000256" key="15">
    <source>
        <dbReference type="ARBA" id="ARBA00023136"/>
    </source>
</evidence>
<evidence type="ECO:0000256" key="17">
    <source>
        <dbReference type="RuleBase" id="RU003403"/>
    </source>
</evidence>
<keyword evidence="7 17" id="KW-0812">Transmembrane</keyword>
<feature type="signal peptide" evidence="18">
    <location>
        <begin position="1"/>
        <end position="18"/>
    </location>
</feature>
<feature type="domain" description="NADH dehydrogenase subunit 2 C-terminal" evidence="20">
    <location>
        <begin position="290"/>
        <end position="345"/>
    </location>
</feature>
<feature type="chain" id="PRO_5001718984" description="NADH-ubiquinone oxidoreductase chain 2" evidence="18">
    <location>
        <begin position="19"/>
        <end position="349"/>
    </location>
</feature>
<proteinExistence type="inferred from homology"/>
<dbReference type="PANTHER" id="PTHR46552">
    <property type="entry name" value="NADH-UBIQUINONE OXIDOREDUCTASE CHAIN 2"/>
    <property type="match status" value="1"/>
</dbReference>
<feature type="transmembrane region" description="Helical" evidence="17">
    <location>
        <begin position="151"/>
        <end position="170"/>
    </location>
</feature>
<keyword evidence="13 17" id="KW-0830">Ubiquinone</keyword>
<geneLocation type="mitochondrion" evidence="21"/>
<gene>
    <name evidence="21" type="primary">ND2</name>
</gene>
<dbReference type="GO" id="GO:0008137">
    <property type="term" value="F:NADH dehydrogenase (ubiquinone) activity"/>
    <property type="evidence" value="ECO:0007669"/>
    <property type="project" value="UniProtKB-EC"/>
</dbReference>
<dbReference type="InterPro" id="IPR010933">
    <property type="entry name" value="NADH_DH_su2_C"/>
</dbReference>
<evidence type="ECO:0000256" key="3">
    <source>
        <dbReference type="ARBA" id="ARBA00012944"/>
    </source>
</evidence>
<keyword evidence="9 17" id="KW-1278">Translocase</keyword>
<organism evidence="21">
    <name type="scientific">Hemidactylus flaviviridis</name>
    <dbReference type="NCBI Taxonomy" id="260202"/>
    <lineage>
        <taxon>Eukaryota</taxon>
        <taxon>Metazoa</taxon>
        <taxon>Chordata</taxon>
        <taxon>Craniata</taxon>
        <taxon>Vertebrata</taxon>
        <taxon>Euteleostomi</taxon>
        <taxon>Lepidosauria</taxon>
        <taxon>Squamata</taxon>
        <taxon>Bifurcata</taxon>
        <taxon>Gekkota</taxon>
        <taxon>Gekkonidae</taxon>
        <taxon>Gekkoninae</taxon>
        <taxon>Hemidactylus</taxon>
    </lineage>
</organism>
<evidence type="ECO:0000256" key="13">
    <source>
        <dbReference type="ARBA" id="ARBA00023075"/>
    </source>
</evidence>
<dbReference type="GO" id="GO:0006120">
    <property type="term" value="P:mitochondrial electron transport, NADH to ubiquinone"/>
    <property type="evidence" value="ECO:0007669"/>
    <property type="project" value="InterPro"/>
</dbReference>
<comment type="similarity">
    <text evidence="2 17">Belongs to the complex I subunit 2 family.</text>
</comment>
<keyword evidence="12 17" id="KW-0520">NAD</keyword>
<sequence>MNPAIWALLATSLLTSTAITMASNHWLLAWLSLELNTLSILPIMMNHHHPRMTEATIKYFLIQATAAASIFFASTLNAWQTGHWSITHSNSMTTTTLITIALALKLGLAPTHLWYPEVLQGLPMYTALVVSTWQKLAPLSLLFLLHNNLNPTLIVLIGLLSTLTGGWTGLNQTQTRKLMAFSSIAHMGWLMIALSTSLSLAALSMMTYLITATAMFSALALTATKTMRDTGTTWTTSPTLTTTMMLTLLSLGGLPPLTGFMPKLLIIKELTASNLLLLSTLLLASTLPSLFFYTRMAYLTILTTPPTTTSMKLKWRLNTHHGTTTTTITTTATAAFMLLPLTTVLYNVT</sequence>
<keyword evidence="6 17" id="KW-0679">Respiratory chain</keyword>
<evidence type="ECO:0000256" key="18">
    <source>
        <dbReference type="SAM" id="SignalP"/>
    </source>
</evidence>
<feature type="transmembrane region" description="Helical" evidence="17">
    <location>
        <begin position="200"/>
        <end position="221"/>
    </location>
</feature>
<feature type="transmembrane region" description="Helical" evidence="17">
    <location>
        <begin position="274"/>
        <end position="293"/>
    </location>
</feature>
<dbReference type="InterPro" id="IPR001750">
    <property type="entry name" value="ND/Mrp_TM"/>
</dbReference>
<keyword evidence="18" id="KW-0732">Signal</keyword>
<keyword evidence="14 17" id="KW-0496">Mitochondrion</keyword>
<evidence type="ECO:0000256" key="11">
    <source>
        <dbReference type="ARBA" id="ARBA00022989"/>
    </source>
</evidence>
<evidence type="ECO:0000259" key="20">
    <source>
        <dbReference type="Pfam" id="PF06444"/>
    </source>
</evidence>
<reference evidence="21" key="1">
    <citation type="journal article" date="2014" name="Curr. Herpetol.">
        <title>Possible Indirect Long Distance Transportation of Hemidactylus flaviviridis (Squamata: Gekkonidae) to East Asia.</title>
        <authorList>
            <person name="Kurita T."/>
            <person name="Toda M."/>
            <person name="Toda M."/>
        </authorList>
    </citation>
    <scope>NUCLEOTIDE SEQUENCE</scope>
</reference>
<evidence type="ECO:0000256" key="16">
    <source>
        <dbReference type="ARBA" id="ARBA00049551"/>
    </source>
</evidence>
<keyword evidence="5" id="KW-0813">Transport</keyword>
<dbReference type="EMBL" id="AB937992">
    <property type="protein sequence ID" value="BAP19015.1"/>
    <property type="molecule type" value="Genomic_DNA"/>
</dbReference>
<evidence type="ECO:0000256" key="10">
    <source>
        <dbReference type="ARBA" id="ARBA00022982"/>
    </source>
</evidence>
<keyword evidence="8 17" id="KW-0999">Mitochondrion inner membrane</keyword>
<dbReference type="EC" id="7.1.1.2" evidence="3 17"/>
<dbReference type="Pfam" id="PF06444">
    <property type="entry name" value="NADH_dehy_S2_C"/>
    <property type="match status" value="1"/>
</dbReference>
<feature type="domain" description="NADH:quinone oxidoreductase/Mrp antiporter transmembrane" evidence="19">
    <location>
        <begin position="23"/>
        <end position="285"/>
    </location>
</feature>
<comment type="subcellular location">
    <subcellularLocation>
        <location evidence="1 17">Mitochondrion inner membrane</location>
        <topology evidence="1 17">Multi-pass membrane protein</topology>
    </subcellularLocation>
</comment>
<dbReference type="InterPro" id="IPR003917">
    <property type="entry name" value="NADH_UbQ_OxRdtase_chain2"/>
</dbReference>
<evidence type="ECO:0000256" key="7">
    <source>
        <dbReference type="ARBA" id="ARBA00022692"/>
    </source>
</evidence>
<dbReference type="GO" id="GO:0005743">
    <property type="term" value="C:mitochondrial inner membrane"/>
    <property type="evidence" value="ECO:0007669"/>
    <property type="project" value="UniProtKB-SubCell"/>
</dbReference>
<keyword evidence="15 17" id="KW-0472">Membrane</keyword>
<evidence type="ECO:0000256" key="8">
    <source>
        <dbReference type="ARBA" id="ARBA00022792"/>
    </source>
</evidence>
<dbReference type="InterPro" id="IPR050175">
    <property type="entry name" value="Complex_I_Subunit_2"/>
</dbReference>
<evidence type="ECO:0000259" key="19">
    <source>
        <dbReference type="Pfam" id="PF00361"/>
    </source>
</evidence>
<evidence type="ECO:0000256" key="9">
    <source>
        <dbReference type="ARBA" id="ARBA00022967"/>
    </source>
</evidence>
<evidence type="ECO:0000256" key="4">
    <source>
        <dbReference type="ARBA" id="ARBA00021008"/>
    </source>
</evidence>
<name>A0A077JG73_9SAUR</name>
<feature type="transmembrane region" description="Helical" evidence="17">
    <location>
        <begin position="96"/>
        <end position="115"/>
    </location>
</feature>
<evidence type="ECO:0000256" key="14">
    <source>
        <dbReference type="ARBA" id="ARBA00023128"/>
    </source>
</evidence>
<evidence type="ECO:0000256" key="12">
    <source>
        <dbReference type="ARBA" id="ARBA00023027"/>
    </source>
</evidence>
<feature type="transmembrane region" description="Helical" evidence="17">
    <location>
        <begin position="57"/>
        <end position="76"/>
    </location>
</feature>
<evidence type="ECO:0000313" key="21">
    <source>
        <dbReference type="EMBL" id="BAP19015.1"/>
    </source>
</evidence>
<dbReference type="PANTHER" id="PTHR46552:SF1">
    <property type="entry name" value="NADH-UBIQUINONE OXIDOREDUCTASE CHAIN 2"/>
    <property type="match status" value="1"/>
</dbReference>
<feature type="transmembrane region" description="Helical" evidence="17">
    <location>
        <begin position="233"/>
        <end position="254"/>
    </location>
</feature>
<comment type="function">
    <text evidence="17">Core subunit of the mitochondrial membrane respiratory chain NADH dehydrogenase (Complex I) which catalyzes electron transfer from NADH through the respiratory chain, using ubiquinone as an electron acceptor. Essential for the catalytic activity and assembly of complex I.</text>
</comment>
<comment type="catalytic activity">
    <reaction evidence="16 17">
        <text>a ubiquinone + NADH + 5 H(+)(in) = a ubiquinol + NAD(+) + 4 H(+)(out)</text>
        <dbReference type="Rhea" id="RHEA:29091"/>
        <dbReference type="Rhea" id="RHEA-COMP:9565"/>
        <dbReference type="Rhea" id="RHEA-COMP:9566"/>
        <dbReference type="ChEBI" id="CHEBI:15378"/>
        <dbReference type="ChEBI" id="CHEBI:16389"/>
        <dbReference type="ChEBI" id="CHEBI:17976"/>
        <dbReference type="ChEBI" id="CHEBI:57540"/>
        <dbReference type="ChEBI" id="CHEBI:57945"/>
        <dbReference type="EC" id="7.1.1.2"/>
    </reaction>
</comment>
<accession>A0A077JG73</accession>
<dbReference type="AlphaFoldDB" id="A0A077JG73"/>
<keyword evidence="10 17" id="KW-0249">Electron transport</keyword>
<dbReference type="Pfam" id="PF00361">
    <property type="entry name" value="Proton_antipo_M"/>
    <property type="match status" value="1"/>
</dbReference>
<evidence type="ECO:0000256" key="2">
    <source>
        <dbReference type="ARBA" id="ARBA00007012"/>
    </source>
</evidence>